<accession>A0A7J8BJY4</accession>
<dbReference type="Proteomes" id="UP000550707">
    <property type="component" value="Unassembled WGS sequence"/>
</dbReference>
<gene>
    <name evidence="1" type="ORF">HJG59_003370</name>
</gene>
<reference evidence="1 2" key="1">
    <citation type="journal article" date="2020" name="Nature">
        <title>Six reference-quality genomes reveal evolution of bat adaptations.</title>
        <authorList>
            <person name="Jebb D."/>
            <person name="Huang Z."/>
            <person name="Pippel M."/>
            <person name="Hughes G.M."/>
            <person name="Lavrichenko K."/>
            <person name="Devanna P."/>
            <person name="Winkler S."/>
            <person name="Jermiin L.S."/>
            <person name="Skirmuntt E.C."/>
            <person name="Katzourakis A."/>
            <person name="Burkitt-Gray L."/>
            <person name="Ray D.A."/>
            <person name="Sullivan K.A.M."/>
            <person name="Roscito J.G."/>
            <person name="Kirilenko B.M."/>
            <person name="Davalos L.M."/>
            <person name="Corthals A.P."/>
            <person name="Power M.L."/>
            <person name="Jones G."/>
            <person name="Ransome R.D."/>
            <person name="Dechmann D.K.N."/>
            <person name="Locatelli A.G."/>
            <person name="Puechmaille S.J."/>
            <person name="Fedrigo O."/>
            <person name="Jarvis E.D."/>
            <person name="Hiller M."/>
            <person name="Vernes S.C."/>
            <person name="Myers E.W."/>
            <person name="Teeling E.C."/>
        </authorList>
    </citation>
    <scope>NUCLEOTIDE SEQUENCE [LARGE SCALE GENOMIC DNA]</scope>
    <source>
        <strain evidence="1">MMolMol1</strain>
        <tissue evidence="1">Muscle</tissue>
    </source>
</reference>
<evidence type="ECO:0000313" key="1">
    <source>
        <dbReference type="EMBL" id="KAF6399163.1"/>
    </source>
</evidence>
<protein>
    <submittedName>
        <fullName evidence="1">CREB regulated transcription coactivator 3</fullName>
    </submittedName>
</protein>
<name>A0A7J8BJY4_MOLMO</name>
<sequence>MVSFAGSLKEEHLLNVPKPLPKQLWETKEVGEQCSAVFVITGCVRGHCEILQGSKGGIRGKAREFLWGQSWEEYTRE</sequence>
<dbReference type="AlphaFoldDB" id="A0A7J8BJY4"/>
<keyword evidence="2" id="KW-1185">Reference proteome</keyword>
<comment type="caution">
    <text evidence="1">The sequence shown here is derived from an EMBL/GenBank/DDBJ whole genome shotgun (WGS) entry which is preliminary data.</text>
</comment>
<evidence type="ECO:0000313" key="2">
    <source>
        <dbReference type="Proteomes" id="UP000550707"/>
    </source>
</evidence>
<proteinExistence type="predicted"/>
<organism evidence="1 2">
    <name type="scientific">Molossus molossus</name>
    <name type="common">Pallas' mastiff bat</name>
    <name type="synonym">Vespertilio molossus</name>
    <dbReference type="NCBI Taxonomy" id="27622"/>
    <lineage>
        <taxon>Eukaryota</taxon>
        <taxon>Metazoa</taxon>
        <taxon>Chordata</taxon>
        <taxon>Craniata</taxon>
        <taxon>Vertebrata</taxon>
        <taxon>Euteleostomi</taxon>
        <taxon>Mammalia</taxon>
        <taxon>Eutheria</taxon>
        <taxon>Laurasiatheria</taxon>
        <taxon>Chiroptera</taxon>
        <taxon>Yangochiroptera</taxon>
        <taxon>Molossidae</taxon>
        <taxon>Molossus</taxon>
    </lineage>
</organism>
<dbReference type="EMBL" id="JACASF010000024">
    <property type="protein sequence ID" value="KAF6399163.1"/>
    <property type="molecule type" value="Genomic_DNA"/>
</dbReference>